<keyword evidence="2" id="KW-0560">Oxidoreductase</keyword>
<dbReference type="GO" id="GO:0004497">
    <property type="term" value="F:monooxygenase activity"/>
    <property type="evidence" value="ECO:0007669"/>
    <property type="project" value="UniProtKB-KW"/>
</dbReference>
<dbReference type="Pfam" id="PF03992">
    <property type="entry name" value="ABM"/>
    <property type="match status" value="1"/>
</dbReference>
<proteinExistence type="predicted"/>
<dbReference type="InterPro" id="IPR007138">
    <property type="entry name" value="ABM_dom"/>
</dbReference>
<organism evidence="2 3">
    <name type="scientific">Parafrankia irregularis</name>
    <dbReference type="NCBI Taxonomy" id="795642"/>
    <lineage>
        <taxon>Bacteria</taxon>
        <taxon>Bacillati</taxon>
        <taxon>Actinomycetota</taxon>
        <taxon>Actinomycetes</taxon>
        <taxon>Frankiales</taxon>
        <taxon>Frankiaceae</taxon>
        <taxon>Parafrankia</taxon>
    </lineage>
</organism>
<gene>
    <name evidence="2" type="ORF">Ga0074812_109136</name>
</gene>
<dbReference type="Gene3D" id="3.30.70.100">
    <property type="match status" value="1"/>
</dbReference>
<reference evidence="3" key="1">
    <citation type="submission" date="2015-11" db="EMBL/GenBank/DDBJ databases">
        <authorList>
            <person name="Varghese N."/>
        </authorList>
    </citation>
    <scope>NUCLEOTIDE SEQUENCE [LARGE SCALE GENOMIC DNA]</scope>
    <source>
        <strain evidence="3">DSM 45899</strain>
    </source>
</reference>
<dbReference type="Proteomes" id="UP000198802">
    <property type="component" value="Unassembled WGS sequence"/>
</dbReference>
<accession>A0A0S4QNM5</accession>
<sequence>MFIAIVDFSTSVDDRPAALAELDHERDEVRAMPGNLSFRVHASREDENQITIVHEWDGPESFAAYLESASFARMGNALRPMMTAAPVSRRFDARLLETVA</sequence>
<keyword evidence="2" id="KW-0503">Monooxygenase</keyword>
<name>A0A0S4QNM5_9ACTN</name>
<evidence type="ECO:0000313" key="3">
    <source>
        <dbReference type="Proteomes" id="UP000198802"/>
    </source>
</evidence>
<dbReference type="AlphaFoldDB" id="A0A0S4QNM5"/>
<dbReference type="RefSeq" id="WP_091277784.1">
    <property type="nucleotide sequence ID" value="NZ_FAOZ01000009.1"/>
</dbReference>
<dbReference type="EMBL" id="FAOZ01000009">
    <property type="protein sequence ID" value="CUU56916.1"/>
    <property type="molecule type" value="Genomic_DNA"/>
</dbReference>
<feature type="domain" description="ABM" evidence="1">
    <location>
        <begin position="2"/>
        <end position="91"/>
    </location>
</feature>
<protein>
    <submittedName>
        <fullName evidence="2">Quinol monooxygenase YgiN</fullName>
    </submittedName>
</protein>
<dbReference type="SUPFAM" id="SSF54909">
    <property type="entry name" value="Dimeric alpha+beta barrel"/>
    <property type="match status" value="1"/>
</dbReference>
<evidence type="ECO:0000313" key="2">
    <source>
        <dbReference type="EMBL" id="CUU56916.1"/>
    </source>
</evidence>
<dbReference type="PROSITE" id="PS51725">
    <property type="entry name" value="ABM"/>
    <property type="match status" value="1"/>
</dbReference>
<keyword evidence="3" id="KW-1185">Reference proteome</keyword>
<dbReference type="InterPro" id="IPR011008">
    <property type="entry name" value="Dimeric_a/b-barrel"/>
</dbReference>
<evidence type="ECO:0000259" key="1">
    <source>
        <dbReference type="PROSITE" id="PS51725"/>
    </source>
</evidence>